<dbReference type="CDD" id="cd06530">
    <property type="entry name" value="S26_SPase_I"/>
    <property type="match status" value="1"/>
</dbReference>
<keyword evidence="2 6" id="KW-0812">Transmembrane</keyword>
<feature type="transmembrane region" description="Helical" evidence="6">
    <location>
        <begin position="20"/>
        <end position="46"/>
    </location>
</feature>
<dbReference type="GO" id="GO:0016020">
    <property type="term" value="C:membrane"/>
    <property type="evidence" value="ECO:0007669"/>
    <property type="project" value="UniProtKB-SubCell"/>
</dbReference>
<evidence type="ECO:0000256" key="6">
    <source>
        <dbReference type="SAM" id="Phobius"/>
    </source>
</evidence>
<sequence>MRMHFGRSAPSATRTAGSGIWHWIGQGVSAGLLLLVLGLALLVIVLPRLTGAIPLTVLTSSMEPGLPAGTLVVIRAVAADDLALGDIVTYQVRSGDPTVITHRIVGLTLAANGDRSFVLKGDNNSLADPDAVSAAQVRGRLWYSVPLIGLVNNAISGQAKGWVTAGGAALLFGYAGFMIVGGIGDARSRRAAVQRP</sequence>
<keyword evidence="4 6" id="KW-0472">Membrane</keyword>
<dbReference type="InterPro" id="IPR019533">
    <property type="entry name" value="Peptidase_S26"/>
</dbReference>
<organism evidence="7 8">
    <name type="scientific">Cryobacterium lactosi</name>
    <dbReference type="NCBI Taxonomy" id="1259202"/>
    <lineage>
        <taxon>Bacteria</taxon>
        <taxon>Bacillati</taxon>
        <taxon>Actinomycetota</taxon>
        <taxon>Actinomycetes</taxon>
        <taxon>Micrococcales</taxon>
        <taxon>Microbacteriaceae</taxon>
        <taxon>Cryobacterium</taxon>
    </lineage>
</organism>
<evidence type="ECO:0000256" key="2">
    <source>
        <dbReference type="ARBA" id="ARBA00022692"/>
    </source>
</evidence>
<evidence type="ECO:0000256" key="3">
    <source>
        <dbReference type="ARBA" id="ARBA00022989"/>
    </source>
</evidence>
<evidence type="ECO:0000256" key="5">
    <source>
        <dbReference type="NCBIfam" id="TIGR02228"/>
    </source>
</evidence>
<dbReference type="SUPFAM" id="SSF51306">
    <property type="entry name" value="LexA/Signal peptidase"/>
    <property type="match status" value="1"/>
</dbReference>
<keyword evidence="8" id="KW-1185">Reference proteome</keyword>
<name>A0A4R9BJI9_9MICO</name>
<evidence type="ECO:0000313" key="8">
    <source>
        <dbReference type="Proteomes" id="UP000298468"/>
    </source>
</evidence>
<dbReference type="PANTHER" id="PTHR10806:SF6">
    <property type="entry name" value="SIGNAL PEPTIDASE COMPLEX CATALYTIC SUBUNIT SEC11"/>
    <property type="match status" value="1"/>
</dbReference>
<gene>
    <name evidence="7" type="ORF">E3T61_17995</name>
</gene>
<dbReference type="RefSeq" id="WP_134642230.1">
    <property type="nucleotide sequence ID" value="NZ_SOHM01000036.1"/>
</dbReference>
<evidence type="ECO:0000313" key="7">
    <source>
        <dbReference type="EMBL" id="TFD85446.1"/>
    </source>
</evidence>
<proteinExistence type="predicted"/>
<feature type="transmembrane region" description="Helical" evidence="6">
    <location>
        <begin position="165"/>
        <end position="186"/>
    </location>
</feature>
<evidence type="ECO:0000256" key="1">
    <source>
        <dbReference type="ARBA" id="ARBA00004370"/>
    </source>
</evidence>
<accession>A0A4R9BJI9</accession>
<dbReference type="InterPro" id="IPR036286">
    <property type="entry name" value="LexA/Signal_pep-like_sf"/>
</dbReference>
<protein>
    <recommendedName>
        <fullName evidence="5">Signal peptidase I</fullName>
        <ecNumber evidence="5">3.4.21.89</ecNumber>
    </recommendedName>
</protein>
<reference evidence="7 8" key="1">
    <citation type="submission" date="2019-03" db="EMBL/GenBank/DDBJ databases">
        <title>Genomics of glacier-inhabiting Cryobacterium strains.</title>
        <authorList>
            <person name="Liu Q."/>
            <person name="Xin Y.-H."/>
        </authorList>
    </citation>
    <scope>NUCLEOTIDE SEQUENCE [LARGE SCALE GENOMIC DNA]</scope>
    <source>
        <strain evidence="7 8">Sr59</strain>
    </source>
</reference>
<dbReference type="AlphaFoldDB" id="A0A4R9BJI9"/>
<dbReference type="GO" id="GO:0009003">
    <property type="term" value="F:signal peptidase activity"/>
    <property type="evidence" value="ECO:0007669"/>
    <property type="project" value="UniProtKB-EC"/>
</dbReference>
<dbReference type="Proteomes" id="UP000298468">
    <property type="component" value="Unassembled WGS sequence"/>
</dbReference>
<dbReference type="PANTHER" id="PTHR10806">
    <property type="entry name" value="SIGNAL PEPTIDASE COMPLEX CATALYTIC SUBUNIT SEC11"/>
    <property type="match status" value="1"/>
</dbReference>
<dbReference type="OrthoDB" id="3178064at2"/>
<dbReference type="GO" id="GO:0004252">
    <property type="term" value="F:serine-type endopeptidase activity"/>
    <property type="evidence" value="ECO:0007669"/>
    <property type="project" value="UniProtKB-UniRule"/>
</dbReference>
<comment type="subcellular location">
    <subcellularLocation>
        <location evidence="1">Membrane</location>
    </subcellularLocation>
</comment>
<dbReference type="EMBL" id="SOHM01000036">
    <property type="protein sequence ID" value="TFD85446.1"/>
    <property type="molecule type" value="Genomic_DNA"/>
</dbReference>
<dbReference type="GO" id="GO:0006465">
    <property type="term" value="P:signal peptide processing"/>
    <property type="evidence" value="ECO:0007669"/>
    <property type="project" value="UniProtKB-UniRule"/>
</dbReference>
<evidence type="ECO:0000256" key="4">
    <source>
        <dbReference type="ARBA" id="ARBA00023136"/>
    </source>
</evidence>
<keyword evidence="7" id="KW-0378">Hydrolase</keyword>
<keyword evidence="3 6" id="KW-1133">Transmembrane helix</keyword>
<dbReference type="EC" id="3.4.21.89" evidence="5"/>
<comment type="caution">
    <text evidence="7">The sequence shown here is derived from an EMBL/GenBank/DDBJ whole genome shotgun (WGS) entry which is preliminary data.</text>
</comment>
<dbReference type="InterPro" id="IPR001733">
    <property type="entry name" value="Peptidase_S26B"/>
</dbReference>
<dbReference type="NCBIfam" id="TIGR02228">
    <property type="entry name" value="sigpep_I_arch"/>
    <property type="match status" value="1"/>
</dbReference>